<keyword evidence="2" id="KW-1185">Reference proteome</keyword>
<evidence type="ECO:0000313" key="2">
    <source>
        <dbReference type="Proteomes" id="UP000744555"/>
    </source>
</evidence>
<dbReference type="EMBL" id="LZEU01000001">
    <property type="protein sequence ID" value="MBC9252489.1"/>
    <property type="molecule type" value="Genomic_DNA"/>
</dbReference>
<proteinExistence type="predicted"/>
<organism evidence="1 2">
    <name type="scientific">Aquipseudomonas alcaligenes</name>
    <name type="common">Pseudomonas alcaligenes</name>
    <dbReference type="NCBI Taxonomy" id="43263"/>
    <lineage>
        <taxon>Bacteria</taxon>
        <taxon>Pseudomonadati</taxon>
        <taxon>Pseudomonadota</taxon>
        <taxon>Gammaproteobacteria</taxon>
        <taxon>Pseudomonadales</taxon>
        <taxon>Pseudomonadaceae</taxon>
        <taxon>Aquipseudomonas</taxon>
    </lineage>
</organism>
<accession>A0ABR7S5T0</accession>
<reference evidence="1 2" key="1">
    <citation type="submission" date="2016-06" db="EMBL/GenBank/DDBJ databases">
        <authorList>
            <person name="Ramos C."/>
            <person name="Pintado A."/>
            <person name="Crespo-Gomez J.I."/>
        </authorList>
    </citation>
    <scope>NUCLEOTIDE SEQUENCE [LARGE SCALE GENOMIC DNA]</scope>
    <source>
        <strain evidence="1 2">AVO110</strain>
    </source>
</reference>
<name>A0ABR7S5T0_AQUAC</name>
<dbReference type="Proteomes" id="UP000744555">
    <property type="component" value="Unassembled WGS sequence"/>
</dbReference>
<gene>
    <name evidence="1" type="ORF">A9179_19670</name>
</gene>
<dbReference type="RefSeq" id="WP_187807945.1">
    <property type="nucleotide sequence ID" value="NZ_LZEU01000001.1"/>
</dbReference>
<evidence type="ECO:0000313" key="1">
    <source>
        <dbReference type="EMBL" id="MBC9252489.1"/>
    </source>
</evidence>
<comment type="caution">
    <text evidence="1">The sequence shown here is derived from an EMBL/GenBank/DDBJ whole genome shotgun (WGS) entry which is preliminary data.</text>
</comment>
<sequence>MDTFKPPFDPRYQLEAEEPEAAGKLPARRLIHDDICLALQRLDGLSGRLREPEPPAARH</sequence>
<protein>
    <submittedName>
        <fullName evidence="1">Uncharacterized protein</fullName>
    </submittedName>
</protein>